<protein>
    <submittedName>
        <fullName evidence="3">Alba-like domain superfamily</fullName>
    </submittedName>
</protein>
<proteinExistence type="predicted"/>
<evidence type="ECO:0000256" key="2">
    <source>
        <dbReference type="SAM" id="Phobius"/>
    </source>
</evidence>
<dbReference type="KEGG" id="bdw:94334838"/>
<dbReference type="SUPFAM" id="SSF82704">
    <property type="entry name" value="AlbA-like"/>
    <property type="match status" value="1"/>
</dbReference>
<reference evidence="3" key="1">
    <citation type="journal article" date="2023" name="Nat. Microbiol.">
        <title>Babesia duncani multi-omics identifies virulence factors and drug targets.</title>
        <authorList>
            <person name="Singh P."/>
            <person name="Lonardi S."/>
            <person name="Liang Q."/>
            <person name="Vydyam P."/>
            <person name="Khabirova E."/>
            <person name="Fang T."/>
            <person name="Gihaz S."/>
            <person name="Thekkiniath J."/>
            <person name="Munshi M."/>
            <person name="Abel S."/>
            <person name="Ciampossin L."/>
            <person name="Batugedara G."/>
            <person name="Gupta M."/>
            <person name="Lu X.M."/>
            <person name="Lenz T."/>
            <person name="Chakravarty S."/>
            <person name="Cornillot E."/>
            <person name="Hu Y."/>
            <person name="Ma W."/>
            <person name="Gonzalez L.M."/>
            <person name="Sanchez S."/>
            <person name="Estrada K."/>
            <person name="Sanchez-Flores A."/>
            <person name="Montero E."/>
            <person name="Harb O.S."/>
            <person name="Le Roch K.G."/>
            <person name="Mamoun C.B."/>
        </authorList>
    </citation>
    <scope>NUCLEOTIDE SEQUENCE</scope>
    <source>
        <strain evidence="3">WA1</strain>
    </source>
</reference>
<comment type="caution">
    <text evidence="3">The sequence shown here is derived from an EMBL/GenBank/DDBJ whole genome shotgun (WGS) entry which is preliminary data.</text>
</comment>
<dbReference type="InterPro" id="IPR036882">
    <property type="entry name" value="Alba-like_dom_sf"/>
</dbReference>
<feature type="transmembrane region" description="Helical" evidence="2">
    <location>
        <begin position="51"/>
        <end position="75"/>
    </location>
</feature>
<accession>A0AAD9PMI5</accession>
<dbReference type="RefSeq" id="XP_067804380.1">
    <property type="nucleotide sequence ID" value="XM_067945589.1"/>
</dbReference>
<dbReference type="EMBL" id="JALLKP010000001">
    <property type="protein sequence ID" value="KAK2197538.1"/>
    <property type="molecule type" value="Genomic_DNA"/>
</dbReference>
<keyword evidence="2" id="KW-0472">Membrane</keyword>
<gene>
    <name evidence="3" type="ORF">BdWA1_000540</name>
</gene>
<keyword evidence="2" id="KW-0812">Transmembrane</keyword>
<dbReference type="GeneID" id="94334838"/>
<evidence type="ECO:0000256" key="1">
    <source>
        <dbReference type="ARBA" id="ARBA00022884"/>
    </source>
</evidence>
<keyword evidence="4" id="KW-1185">Reference proteome</keyword>
<dbReference type="Proteomes" id="UP001214638">
    <property type="component" value="Unassembled WGS sequence"/>
</dbReference>
<sequence length="89" mass="9920">MTDSSIQNIQQNRKKRPKTIKFGTLVISNEKNSYFYATVAVRMLKSTSKRIGMKGICITGLGYTIAIVVEVALLLQESKKGLLLKTLDI</sequence>
<keyword evidence="2" id="KW-1133">Transmembrane helix</keyword>
<dbReference type="AlphaFoldDB" id="A0AAD9PMI5"/>
<organism evidence="3 4">
    <name type="scientific">Babesia duncani</name>
    <dbReference type="NCBI Taxonomy" id="323732"/>
    <lineage>
        <taxon>Eukaryota</taxon>
        <taxon>Sar</taxon>
        <taxon>Alveolata</taxon>
        <taxon>Apicomplexa</taxon>
        <taxon>Aconoidasida</taxon>
        <taxon>Piroplasmida</taxon>
        <taxon>Babesiidae</taxon>
        <taxon>Babesia</taxon>
    </lineage>
</organism>
<name>A0AAD9PMI5_9APIC</name>
<evidence type="ECO:0000313" key="3">
    <source>
        <dbReference type="EMBL" id="KAK2197538.1"/>
    </source>
</evidence>
<evidence type="ECO:0000313" key="4">
    <source>
        <dbReference type="Proteomes" id="UP001214638"/>
    </source>
</evidence>
<keyword evidence="1" id="KW-0694">RNA-binding</keyword>
<dbReference type="GO" id="GO:0003723">
    <property type="term" value="F:RNA binding"/>
    <property type="evidence" value="ECO:0007669"/>
    <property type="project" value="UniProtKB-KW"/>
</dbReference>